<dbReference type="EMBL" id="KV907494">
    <property type="protein sequence ID" value="OOG00237.1"/>
    <property type="molecule type" value="Genomic_DNA"/>
</dbReference>
<dbReference type="GO" id="GO:0005484">
    <property type="term" value="F:SNAP receptor activity"/>
    <property type="evidence" value="ECO:0007669"/>
    <property type="project" value="TreeGrafter"/>
</dbReference>
<sequence>MAGPSIQDRTGEFHAILGQAQKRIASNKAGAQRQALLSDAQRKQANGSADGPGGKRRSEFARRAVEIGRGITATTAKLQRLAELAKRKTLFDDRPVEISELTFVIKQDLASLNQQIASLQALTLSQHPKSNRPKADQEGEHNDNVVVMLQGKLADVGANFKDVLEVRTKNIQASRSRTENFVSSVSSKTQSALDTQRSDSPLYNTSGRRTPQPGGAADLLTLEPSNPSPLGRPSIHSDQQLLVMEEAQTSNAYIQGRGEAIDAIERTISELGGIFGQLAQMVSEQSEMIQRIDANTEDVVDNVQGAHRELLMYWTRVSGNRWLIAKMFGVLMIFFLLWVLISG</sequence>
<dbReference type="CDD" id="cd15844">
    <property type="entry name" value="SNARE_syntaxin5"/>
    <property type="match status" value="1"/>
</dbReference>
<keyword evidence="6" id="KW-0175">Coiled coil</keyword>
<dbReference type="Proteomes" id="UP000188318">
    <property type="component" value="Unassembled WGS sequence"/>
</dbReference>
<evidence type="ECO:0000259" key="10">
    <source>
        <dbReference type="PROSITE" id="PS50192"/>
    </source>
</evidence>
<dbReference type="SUPFAM" id="SSF47661">
    <property type="entry name" value="t-snare proteins"/>
    <property type="match status" value="1"/>
</dbReference>
<keyword evidence="7 9" id="KW-0472">Membrane</keyword>
<feature type="compositionally biased region" description="Polar residues" evidence="8">
    <location>
        <begin position="175"/>
        <end position="209"/>
    </location>
</feature>
<comment type="similarity">
    <text evidence="2">Belongs to the syntaxin family.</text>
</comment>
<evidence type="ECO:0000256" key="3">
    <source>
        <dbReference type="ARBA" id="ARBA00022448"/>
    </source>
</evidence>
<dbReference type="STRING" id="602072.A0A1R3S0G2"/>
<dbReference type="SMART" id="SM00397">
    <property type="entry name" value="t_SNARE"/>
    <property type="match status" value="1"/>
</dbReference>
<evidence type="ECO:0000256" key="5">
    <source>
        <dbReference type="ARBA" id="ARBA00022989"/>
    </source>
</evidence>
<evidence type="ECO:0000313" key="11">
    <source>
        <dbReference type="EMBL" id="OOG00237.1"/>
    </source>
</evidence>
<dbReference type="InterPro" id="IPR045242">
    <property type="entry name" value="Syntaxin"/>
</dbReference>
<dbReference type="GO" id="GO:0006906">
    <property type="term" value="P:vesicle fusion"/>
    <property type="evidence" value="ECO:0007669"/>
    <property type="project" value="TreeGrafter"/>
</dbReference>
<evidence type="ECO:0000256" key="1">
    <source>
        <dbReference type="ARBA" id="ARBA00004211"/>
    </source>
</evidence>
<keyword evidence="4 9" id="KW-0812">Transmembrane</keyword>
<feature type="domain" description="T-SNARE coiled-coil homology" evidence="10">
    <location>
        <begin position="251"/>
        <end position="313"/>
    </location>
</feature>
<dbReference type="GO" id="GO:0031201">
    <property type="term" value="C:SNARE complex"/>
    <property type="evidence" value="ECO:0007669"/>
    <property type="project" value="TreeGrafter"/>
</dbReference>
<feature type="region of interest" description="Disordered" evidence="8">
    <location>
        <begin position="175"/>
        <end position="235"/>
    </location>
</feature>
<feature type="region of interest" description="Disordered" evidence="8">
    <location>
        <begin position="28"/>
        <end position="58"/>
    </location>
</feature>
<reference evidence="12" key="1">
    <citation type="journal article" date="2017" name="Genome Biol.">
        <title>Comparative genomics reveals high biological diversity and specific adaptations in the industrially and medically important fungal genus Aspergillus.</title>
        <authorList>
            <person name="de Vries R.P."/>
            <person name="Riley R."/>
            <person name="Wiebenga A."/>
            <person name="Aguilar-Osorio G."/>
            <person name="Amillis S."/>
            <person name="Uchima C.A."/>
            <person name="Anderluh G."/>
            <person name="Asadollahi M."/>
            <person name="Askin M."/>
            <person name="Barry K."/>
            <person name="Battaglia E."/>
            <person name="Bayram O."/>
            <person name="Benocci T."/>
            <person name="Braus-Stromeyer S.A."/>
            <person name="Caldana C."/>
            <person name="Canovas D."/>
            <person name="Cerqueira G.C."/>
            <person name="Chen F."/>
            <person name="Chen W."/>
            <person name="Choi C."/>
            <person name="Clum A."/>
            <person name="Dos Santos R.A."/>
            <person name="Damasio A.R."/>
            <person name="Diallinas G."/>
            <person name="Emri T."/>
            <person name="Fekete E."/>
            <person name="Flipphi M."/>
            <person name="Freyberg S."/>
            <person name="Gallo A."/>
            <person name="Gournas C."/>
            <person name="Habgood R."/>
            <person name="Hainaut M."/>
            <person name="Harispe M.L."/>
            <person name="Henrissat B."/>
            <person name="Hilden K.S."/>
            <person name="Hope R."/>
            <person name="Hossain A."/>
            <person name="Karabika E."/>
            <person name="Karaffa L."/>
            <person name="Karanyi Z."/>
            <person name="Krasevec N."/>
            <person name="Kuo A."/>
            <person name="Kusch H."/>
            <person name="LaButti K."/>
            <person name="Lagendijk E.L."/>
            <person name="Lapidus A."/>
            <person name="Levasseur A."/>
            <person name="Lindquist E."/>
            <person name="Lipzen A."/>
            <person name="Logrieco A.F."/>
            <person name="MacCabe A."/>
            <person name="Maekelae M.R."/>
            <person name="Malavazi I."/>
            <person name="Melin P."/>
            <person name="Meyer V."/>
            <person name="Mielnichuk N."/>
            <person name="Miskei M."/>
            <person name="Molnar A.P."/>
            <person name="Mule G."/>
            <person name="Ngan C.Y."/>
            <person name="Orejas M."/>
            <person name="Orosz E."/>
            <person name="Ouedraogo J.P."/>
            <person name="Overkamp K.M."/>
            <person name="Park H.-S."/>
            <person name="Perrone G."/>
            <person name="Piumi F."/>
            <person name="Punt P.J."/>
            <person name="Ram A.F."/>
            <person name="Ramon A."/>
            <person name="Rauscher S."/>
            <person name="Record E."/>
            <person name="Riano-Pachon D.M."/>
            <person name="Robert V."/>
            <person name="Roehrig J."/>
            <person name="Ruller R."/>
            <person name="Salamov A."/>
            <person name="Salih N.S."/>
            <person name="Samson R.A."/>
            <person name="Sandor E."/>
            <person name="Sanguinetti M."/>
            <person name="Schuetze T."/>
            <person name="Sepcic K."/>
            <person name="Shelest E."/>
            <person name="Sherlock G."/>
            <person name="Sophianopoulou V."/>
            <person name="Squina F.M."/>
            <person name="Sun H."/>
            <person name="Susca A."/>
            <person name="Todd R.B."/>
            <person name="Tsang A."/>
            <person name="Unkles S.E."/>
            <person name="van de Wiele N."/>
            <person name="van Rossen-Uffink D."/>
            <person name="Oliveira J.V."/>
            <person name="Vesth T.C."/>
            <person name="Visser J."/>
            <person name="Yu J.-H."/>
            <person name="Zhou M."/>
            <person name="Andersen M.R."/>
            <person name="Archer D.B."/>
            <person name="Baker S.E."/>
            <person name="Benoit I."/>
            <person name="Brakhage A.A."/>
            <person name="Braus G.H."/>
            <person name="Fischer R."/>
            <person name="Frisvad J.C."/>
            <person name="Goldman G.H."/>
            <person name="Houbraken J."/>
            <person name="Oakley B."/>
            <person name="Pocsi I."/>
            <person name="Scazzocchio C."/>
            <person name="Seiboth B."/>
            <person name="vanKuyk P.A."/>
            <person name="Wortman J."/>
            <person name="Dyer P.S."/>
            <person name="Grigoriev I.V."/>
        </authorList>
    </citation>
    <scope>NUCLEOTIDE SEQUENCE [LARGE SCALE GENOMIC DNA]</scope>
    <source>
        <strain evidence="12">ITEM 5010</strain>
    </source>
</reference>
<keyword evidence="5 9" id="KW-1133">Transmembrane helix</keyword>
<dbReference type="PANTHER" id="PTHR19957">
    <property type="entry name" value="SYNTAXIN"/>
    <property type="match status" value="1"/>
</dbReference>
<evidence type="ECO:0000256" key="7">
    <source>
        <dbReference type="ARBA" id="ARBA00023136"/>
    </source>
</evidence>
<evidence type="ECO:0000256" key="6">
    <source>
        <dbReference type="ARBA" id="ARBA00023054"/>
    </source>
</evidence>
<dbReference type="AlphaFoldDB" id="A0A1R3S0G2"/>
<dbReference type="GO" id="GO:0048278">
    <property type="term" value="P:vesicle docking"/>
    <property type="evidence" value="ECO:0007669"/>
    <property type="project" value="TreeGrafter"/>
</dbReference>
<gene>
    <name evidence="11" type="ORF">ASPCADRAFT_204137</name>
</gene>
<dbReference type="OMA" id="EHNHNVV"/>
<organism evidence="11 12">
    <name type="scientific">Aspergillus carbonarius (strain ITEM 5010)</name>
    <dbReference type="NCBI Taxonomy" id="602072"/>
    <lineage>
        <taxon>Eukaryota</taxon>
        <taxon>Fungi</taxon>
        <taxon>Dikarya</taxon>
        <taxon>Ascomycota</taxon>
        <taxon>Pezizomycotina</taxon>
        <taxon>Eurotiomycetes</taxon>
        <taxon>Eurotiomycetidae</taxon>
        <taxon>Eurotiales</taxon>
        <taxon>Aspergillaceae</taxon>
        <taxon>Aspergillus</taxon>
        <taxon>Aspergillus subgen. Circumdati</taxon>
    </lineage>
</organism>
<dbReference type="PANTHER" id="PTHR19957:SF3">
    <property type="entry name" value="SYNTAXIN-5"/>
    <property type="match status" value="1"/>
</dbReference>
<evidence type="ECO:0000256" key="2">
    <source>
        <dbReference type="ARBA" id="ARBA00009063"/>
    </source>
</evidence>
<dbReference type="Pfam" id="PF11416">
    <property type="entry name" value="Syntaxin-5_N"/>
    <property type="match status" value="1"/>
</dbReference>
<dbReference type="VEuPathDB" id="FungiDB:ASPCADRAFT_204137"/>
<dbReference type="InterPro" id="IPR010989">
    <property type="entry name" value="SNARE"/>
</dbReference>
<proteinExistence type="inferred from homology"/>
<dbReference type="GO" id="GO:0006886">
    <property type="term" value="P:intracellular protein transport"/>
    <property type="evidence" value="ECO:0007669"/>
    <property type="project" value="TreeGrafter"/>
</dbReference>
<dbReference type="Pfam" id="PF05739">
    <property type="entry name" value="SNARE"/>
    <property type="match status" value="1"/>
</dbReference>
<dbReference type="PROSITE" id="PS50192">
    <property type="entry name" value="T_SNARE"/>
    <property type="match status" value="1"/>
</dbReference>
<evidence type="ECO:0000256" key="9">
    <source>
        <dbReference type="SAM" id="Phobius"/>
    </source>
</evidence>
<keyword evidence="12" id="KW-1185">Reference proteome</keyword>
<evidence type="ECO:0000256" key="4">
    <source>
        <dbReference type="ARBA" id="ARBA00022692"/>
    </source>
</evidence>
<evidence type="ECO:0000313" key="12">
    <source>
        <dbReference type="Proteomes" id="UP000188318"/>
    </source>
</evidence>
<protein>
    <recommendedName>
        <fullName evidence="10">t-SNARE coiled-coil homology domain-containing protein</fullName>
    </recommendedName>
</protein>
<dbReference type="GO" id="GO:0000139">
    <property type="term" value="C:Golgi membrane"/>
    <property type="evidence" value="ECO:0007669"/>
    <property type="project" value="TreeGrafter"/>
</dbReference>
<evidence type="ECO:0000256" key="8">
    <source>
        <dbReference type="SAM" id="MobiDB-lite"/>
    </source>
</evidence>
<name>A0A1R3S0G2_ASPC5</name>
<accession>A0A1R3S0G2</accession>
<dbReference type="GO" id="GO:0006888">
    <property type="term" value="P:endoplasmic reticulum to Golgi vesicle-mediated transport"/>
    <property type="evidence" value="ECO:0007669"/>
    <property type="project" value="TreeGrafter"/>
</dbReference>
<dbReference type="OrthoDB" id="421009at2759"/>
<keyword evidence="3" id="KW-0813">Transport</keyword>
<dbReference type="Gene3D" id="1.20.58.70">
    <property type="match status" value="1"/>
</dbReference>
<dbReference type="InterPro" id="IPR021538">
    <property type="entry name" value="Syntaxin-5_N"/>
</dbReference>
<dbReference type="GO" id="GO:0000149">
    <property type="term" value="F:SNARE binding"/>
    <property type="evidence" value="ECO:0007669"/>
    <property type="project" value="TreeGrafter"/>
</dbReference>
<comment type="subcellular location">
    <subcellularLocation>
        <location evidence="1">Membrane</location>
        <topology evidence="1">Single-pass type IV membrane protein</topology>
    </subcellularLocation>
</comment>
<feature type="transmembrane region" description="Helical" evidence="9">
    <location>
        <begin position="322"/>
        <end position="341"/>
    </location>
</feature>
<dbReference type="FunFam" id="1.20.58.70:FF:000007">
    <property type="entry name" value="ER-golgi SNARE complex subunit"/>
    <property type="match status" value="1"/>
</dbReference>
<dbReference type="InterPro" id="IPR000727">
    <property type="entry name" value="T_SNARE_dom"/>
</dbReference>